<protein>
    <submittedName>
        <fullName evidence="2 4">Uncharacterized protein</fullName>
    </submittedName>
</protein>
<organism evidence="4">
    <name type="scientific">Nippostrongylus brasiliensis</name>
    <name type="common">Rat hookworm</name>
    <dbReference type="NCBI Taxonomy" id="27835"/>
    <lineage>
        <taxon>Eukaryota</taxon>
        <taxon>Metazoa</taxon>
        <taxon>Ecdysozoa</taxon>
        <taxon>Nematoda</taxon>
        <taxon>Chromadorea</taxon>
        <taxon>Rhabditida</taxon>
        <taxon>Rhabditina</taxon>
        <taxon>Rhabditomorpha</taxon>
        <taxon>Strongyloidea</taxon>
        <taxon>Heligmosomidae</taxon>
        <taxon>Nippostrongylus</taxon>
    </lineage>
</organism>
<feature type="region of interest" description="Disordered" evidence="1">
    <location>
        <begin position="161"/>
        <end position="198"/>
    </location>
</feature>
<feature type="region of interest" description="Disordered" evidence="1">
    <location>
        <begin position="52"/>
        <end position="90"/>
    </location>
</feature>
<dbReference type="Proteomes" id="UP000271162">
    <property type="component" value="Unassembled WGS sequence"/>
</dbReference>
<evidence type="ECO:0000256" key="1">
    <source>
        <dbReference type="SAM" id="MobiDB-lite"/>
    </source>
</evidence>
<name>A0A0N4Y7M4_NIPBR</name>
<accession>A0A0N4Y7M4</accession>
<dbReference type="EMBL" id="UYSL01020687">
    <property type="protein sequence ID" value="VDL75755.1"/>
    <property type="molecule type" value="Genomic_DNA"/>
</dbReference>
<evidence type="ECO:0000313" key="2">
    <source>
        <dbReference type="EMBL" id="VDL75755.1"/>
    </source>
</evidence>
<dbReference type="STRING" id="27835.A0A0N4Y7M4"/>
<dbReference type="WBParaSite" id="NBR_0001216501-mRNA-1">
    <property type="protein sequence ID" value="NBR_0001216501-mRNA-1"/>
    <property type="gene ID" value="NBR_0001216501"/>
</dbReference>
<feature type="compositionally biased region" description="Basic and acidic residues" evidence="1">
    <location>
        <begin position="214"/>
        <end position="223"/>
    </location>
</feature>
<reference evidence="4" key="1">
    <citation type="submission" date="2017-02" db="UniProtKB">
        <authorList>
            <consortium name="WormBaseParasite"/>
        </authorList>
    </citation>
    <scope>IDENTIFICATION</scope>
</reference>
<reference evidence="2 3" key="2">
    <citation type="submission" date="2018-11" db="EMBL/GenBank/DDBJ databases">
        <authorList>
            <consortium name="Pathogen Informatics"/>
        </authorList>
    </citation>
    <scope>NUCLEOTIDE SEQUENCE [LARGE SCALE GENOMIC DNA]</scope>
</reference>
<feature type="region of interest" description="Disordered" evidence="1">
    <location>
        <begin position="1"/>
        <end position="27"/>
    </location>
</feature>
<dbReference type="AlphaFoldDB" id="A0A0N4Y7M4"/>
<keyword evidence="3" id="KW-1185">Reference proteome</keyword>
<gene>
    <name evidence="2" type="ORF">NBR_LOCUS12166</name>
</gene>
<proteinExistence type="predicted"/>
<feature type="region of interest" description="Disordered" evidence="1">
    <location>
        <begin position="214"/>
        <end position="256"/>
    </location>
</feature>
<sequence length="256" mass="28231">MHRKAGGFYSSSTFRKESQHCITTPDKPEQVTIAAPCFAGVLPWWHPPKRHAYFGGGPTSARSTKSSPIPPPLPEVPSASRHRNKGLETSSAMMELLGGGGGTSSIFDQIPQARENRGFGRRNILGQELQQLADWDKKHTPPVKAPFFSEVDHTQAYERARKRGNWRPTGSQFDQVAQPGPEIFEDSSSGSEQPIDPQTCPAAAYVTAELDRPNLGDDWKEATEDVLETPTLTEEDRQRMMESEPGPDLGDDEVCC</sequence>
<evidence type="ECO:0000313" key="4">
    <source>
        <dbReference type="WBParaSite" id="NBR_0001216501-mRNA-1"/>
    </source>
</evidence>
<evidence type="ECO:0000313" key="3">
    <source>
        <dbReference type="Proteomes" id="UP000271162"/>
    </source>
</evidence>